<evidence type="ECO:0000313" key="1">
    <source>
        <dbReference type="EMBL" id="NGX99249.1"/>
    </source>
</evidence>
<dbReference type="AlphaFoldDB" id="A0A7C9VLK8"/>
<keyword evidence="2" id="KW-1185">Reference proteome</keyword>
<comment type="caution">
    <text evidence="1">The sequence shown here is derived from an EMBL/GenBank/DDBJ whole genome shotgun (WGS) entry which is preliminary data.</text>
</comment>
<organism evidence="1 2">
    <name type="scientific">Candidatus Afipia apatlaquensis</name>
    <dbReference type="NCBI Taxonomy" id="2712852"/>
    <lineage>
        <taxon>Bacteria</taxon>
        <taxon>Pseudomonadati</taxon>
        <taxon>Pseudomonadota</taxon>
        <taxon>Alphaproteobacteria</taxon>
        <taxon>Hyphomicrobiales</taxon>
        <taxon>Nitrobacteraceae</taxon>
        <taxon>Afipia</taxon>
    </lineage>
</organism>
<evidence type="ECO:0000313" key="2">
    <source>
        <dbReference type="Proteomes" id="UP000480266"/>
    </source>
</evidence>
<dbReference type="Proteomes" id="UP000480266">
    <property type="component" value="Unassembled WGS sequence"/>
</dbReference>
<dbReference type="EMBL" id="JAAMRR010001525">
    <property type="protein sequence ID" value="NGX99249.1"/>
    <property type="molecule type" value="Genomic_DNA"/>
</dbReference>
<accession>A0A7C9VLK8</accession>
<proteinExistence type="predicted"/>
<sequence length="348" mass="37442">MSDVSTMERSTSVGAPTSISSKILLSKNEGRAAAEAVVQSVNSARFSIIEAAVLIKNDLDRFRQSREAVDGYLDVLVTGGVIAKGDARLGEKASKLSVYRKVGEHAQLISGFCRYFDPSLYVYYDVIRLFEALDRDEVALEHRLRAMAQLGVSRESLQQAIREIKSVRSTPAISAEAQVNSPSPTAILKASSGEFGLILATPSKSDIRLLAQDIADQSVSTPRCLRVHERTADTAVLLVASLIVDIPVVVQRLLPYCGFSDASHVFLMEDAKGYDIARCAALTVASRGDYIVPASDLEKIVANRLSPLETAASLATEDDGRLHLFATGASHGWTSIVGADNWSVGDVS</sequence>
<protein>
    <submittedName>
        <fullName evidence="1">Uncharacterized protein</fullName>
    </submittedName>
</protein>
<gene>
    <name evidence="1" type="ORF">G4V63_29845</name>
</gene>
<name>A0A7C9VLK8_9BRAD</name>
<reference evidence="1" key="1">
    <citation type="submission" date="2020-02" db="EMBL/GenBank/DDBJ databases">
        <title>Draft genome sequence of Candidatus Afipia apatlaquensis IBT-C3, a potential strain for decolorization of textile dyes.</title>
        <authorList>
            <person name="Sanchez-Reyes A."/>
            <person name="Breton-Deval L."/>
            <person name="Mangelson H."/>
            <person name="Sanchez-Flores A."/>
        </authorList>
    </citation>
    <scope>NUCLEOTIDE SEQUENCE [LARGE SCALE GENOMIC DNA]</scope>
    <source>
        <strain evidence="1">IBT-C3</strain>
    </source>
</reference>